<dbReference type="AlphaFoldDB" id="A0A0J1CSN9"/>
<name>A0A0J1CSN9_9BURK</name>
<dbReference type="InterPro" id="IPR052350">
    <property type="entry name" value="Metallo-dep_Lactonases"/>
</dbReference>
<gene>
    <name evidence="3" type="ORF">EOS_25995</name>
</gene>
<sequence length="314" mass="35396">MHTLPLLRDRTKLAIVDAHHHLWDLAAGHYPWLQDEYQGAAFFLGEYQTLRRNYLAPEYLRDTSGYNVIASVHVEAERSRSEQVDETHWLHEVRHSTGLPSVVVPHVSFIQADRDDILASHARYPEVRGIRSKPVTARSPQESVRGQAGTMQDPRWLEGLSALERYGFSWDLRVPFWHLAEAAEVAATFPRIRIAINHTGLPWDRSDEGLSQWRTGLAALAAHPNVFIKLSEFGLAGGRWDEQSNRRVIRDAVAIFGTERAMFASNLPVSSISASFGVIVETVLGALADYDDLAIGRVFSQNAMAFYRIDARGW</sequence>
<evidence type="ECO:0000256" key="1">
    <source>
        <dbReference type="ARBA" id="ARBA00038310"/>
    </source>
</evidence>
<dbReference type="PATRIC" id="fig|908627.4.peg.5796"/>
<dbReference type="InterPro" id="IPR006680">
    <property type="entry name" value="Amidohydro-rel"/>
</dbReference>
<protein>
    <submittedName>
        <fullName evidence="3">Amidohydrolase</fullName>
    </submittedName>
</protein>
<organism evidence="3 4">
    <name type="scientific">Caballeronia mineralivorans PML1(12)</name>
    <dbReference type="NCBI Taxonomy" id="908627"/>
    <lineage>
        <taxon>Bacteria</taxon>
        <taxon>Pseudomonadati</taxon>
        <taxon>Pseudomonadota</taxon>
        <taxon>Betaproteobacteria</taxon>
        <taxon>Burkholderiales</taxon>
        <taxon>Burkholderiaceae</taxon>
        <taxon>Caballeronia</taxon>
    </lineage>
</organism>
<comment type="similarity">
    <text evidence="1">Belongs to the metallo-dependent hydrolases superfamily.</text>
</comment>
<evidence type="ECO:0000313" key="4">
    <source>
        <dbReference type="Proteomes" id="UP000035963"/>
    </source>
</evidence>
<keyword evidence="3" id="KW-0378">Hydrolase</keyword>
<reference evidence="3 4" key="1">
    <citation type="journal article" date="2015" name="Genome Announc.">
        <title>Draft Genome Sequence of Burkholderia sp. Strain PML1(12), an Ectomycorrhizosphere-Inhabiting Bacterium with Effective Mineral-Weathering Ability.</title>
        <authorList>
            <person name="Uroz S."/>
            <person name="Oger P."/>
        </authorList>
    </citation>
    <scope>NUCLEOTIDE SEQUENCE [LARGE SCALE GENOMIC DNA]</scope>
    <source>
        <strain evidence="4">PML1(12)</strain>
    </source>
</reference>
<dbReference type="InterPro" id="IPR032466">
    <property type="entry name" value="Metal_Hydrolase"/>
</dbReference>
<dbReference type="Proteomes" id="UP000035963">
    <property type="component" value="Unassembled WGS sequence"/>
</dbReference>
<dbReference type="RefSeq" id="WP_047895060.1">
    <property type="nucleotide sequence ID" value="NZ_AEJF01000153.1"/>
</dbReference>
<dbReference type="PANTHER" id="PTHR43569">
    <property type="entry name" value="AMIDOHYDROLASE"/>
    <property type="match status" value="1"/>
</dbReference>
<dbReference type="Pfam" id="PF04909">
    <property type="entry name" value="Amidohydro_2"/>
    <property type="match status" value="1"/>
</dbReference>
<dbReference type="OrthoDB" id="9787654at2"/>
<dbReference type="PANTHER" id="PTHR43569:SF1">
    <property type="entry name" value="BLL3371 PROTEIN"/>
    <property type="match status" value="1"/>
</dbReference>
<evidence type="ECO:0000259" key="2">
    <source>
        <dbReference type="Pfam" id="PF04909"/>
    </source>
</evidence>
<proteinExistence type="inferred from homology"/>
<keyword evidence="4" id="KW-1185">Reference proteome</keyword>
<feature type="domain" description="Amidohydrolase-related" evidence="2">
    <location>
        <begin position="16"/>
        <end position="309"/>
    </location>
</feature>
<dbReference type="EMBL" id="AEJF01000153">
    <property type="protein sequence ID" value="KLU23311.1"/>
    <property type="molecule type" value="Genomic_DNA"/>
</dbReference>
<dbReference type="GO" id="GO:0016787">
    <property type="term" value="F:hydrolase activity"/>
    <property type="evidence" value="ECO:0007669"/>
    <property type="project" value="UniProtKB-KW"/>
</dbReference>
<accession>A0A0J1CSN9</accession>
<dbReference type="Gene3D" id="3.20.20.140">
    <property type="entry name" value="Metal-dependent hydrolases"/>
    <property type="match status" value="1"/>
</dbReference>
<evidence type="ECO:0000313" key="3">
    <source>
        <dbReference type="EMBL" id="KLU23311.1"/>
    </source>
</evidence>
<comment type="caution">
    <text evidence="3">The sequence shown here is derived from an EMBL/GenBank/DDBJ whole genome shotgun (WGS) entry which is preliminary data.</text>
</comment>
<dbReference type="SUPFAM" id="SSF51556">
    <property type="entry name" value="Metallo-dependent hydrolases"/>
    <property type="match status" value="1"/>
</dbReference>